<dbReference type="Proteomes" id="UP000562352">
    <property type="component" value="Unassembled WGS sequence"/>
</dbReference>
<evidence type="ECO:0000313" key="2">
    <source>
        <dbReference type="EMBL" id="MBB5960859.1"/>
    </source>
</evidence>
<protein>
    <submittedName>
        <fullName evidence="2">Transcriptional regulator with XRE-family HTH domain</fullName>
    </submittedName>
</protein>
<dbReference type="CDD" id="cd00093">
    <property type="entry name" value="HTH_XRE"/>
    <property type="match status" value="1"/>
</dbReference>
<feature type="domain" description="HTH cro/C1-type" evidence="1">
    <location>
        <begin position="16"/>
        <end position="52"/>
    </location>
</feature>
<dbReference type="AlphaFoldDB" id="A0A841CU72"/>
<dbReference type="Pfam" id="PF19054">
    <property type="entry name" value="DUF5753"/>
    <property type="match status" value="1"/>
</dbReference>
<reference evidence="2 3" key="1">
    <citation type="submission" date="2020-08" db="EMBL/GenBank/DDBJ databases">
        <title>Genomic Encyclopedia of Type Strains, Phase III (KMG-III): the genomes of soil and plant-associated and newly described type strains.</title>
        <authorList>
            <person name="Whitman W."/>
        </authorList>
    </citation>
    <scope>NUCLEOTIDE SEQUENCE [LARGE SCALE GENOMIC DNA]</scope>
    <source>
        <strain evidence="2 3">CECT 3303</strain>
    </source>
</reference>
<dbReference type="Pfam" id="PF13560">
    <property type="entry name" value="HTH_31"/>
    <property type="match status" value="1"/>
</dbReference>
<dbReference type="Gene3D" id="1.10.260.40">
    <property type="entry name" value="lambda repressor-like DNA-binding domains"/>
    <property type="match status" value="1"/>
</dbReference>
<dbReference type="InterPro" id="IPR010982">
    <property type="entry name" value="Lambda_DNA-bd_dom_sf"/>
</dbReference>
<proteinExistence type="predicted"/>
<dbReference type="GO" id="GO:0003677">
    <property type="term" value="F:DNA binding"/>
    <property type="evidence" value="ECO:0007669"/>
    <property type="project" value="InterPro"/>
</dbReference>
<dbReference type="InterPro" id="IPR043917">
    <property type="entry name" value="DUF5753"/>
</dbReference>
<evidence type="ECO:0000259" key="1">
    <source>
        <dbReference type="PROSITE" id="PS50943"/>
    </source>
</evidence>
<comment type="caution">
    <text evidence="2">The sequence shown here is derived from an EMBL/GenBank/DDBJ whole genome shotgun (WGS) entry which is preliminary data.</text>
</comment>
<dbReference type="PROSITE" id="PS50943">
    <property type="entry name" value="HTH_CROC1"/>
    <property type="match status" value="1"/>
</dbReference>
<accession>A0A841CU72</accession>
<dbReference type="EMBL" id="JACHJJ010000001">
    <property type="protein sequence ID" value="MBB5960859.1"/>
    <property type="molecule type" value="Genomic_DNA"/>
</dbReference>
<dbReference type="RefSeq" id="WP_184937302.1">
    <property type="nucleotide sequence ID" value="NZ_BAAAWZ010000001.1"/>
</dbReference>
<keyword evidence="3" id="KW-1185">Reference proteome</keyword>
<name>A0A841CU72_PLAVE</name>
<dbReference type="SMART" id="SM00530">
    <property type="entry name" value="HTH_XRE"/>
    <property type="match status" value="1"/>
</dbReference>
<dbReference type="InterPro" id="IPR001387">
    <property type="entry name" value="Cro/C1-type_HTH"/>
</dbReference>
<organism evidence="2 3">
    <name type="scientific">Planomonospora venezuelensis</name>
    <dbReference type="NCBI Taxonomy" id="1999"/>
    <lineage>
        <taxon>Bacteria</taxon>
        <taxon>Bacillati</taxon>
        <taxon>Actinomycetota</taxon>
        <taxon>Actinomycetes</taxon>
        <taxon>Streptosporangiales</taxon>
        <taxon>Streptosporangiaceae</taxon>
        <taxon>Planomonospora</taxon>
    </lineage>
</organism>
<evidence type="ECO:0000313" key="3">
    <source>
        <dbReference type="Proteomes" id="UP000562352"/>
    </source>
</evidence>
<dbReference type="SUPFAM" id="SSF47413">
    <property type="entry name" value="lambda repressor-like DNA-binding domains"/>
    <property type="match status" value="1"/>
</dbReference>
<sequence>MSSQIQQAKEAFGARLREIRKDANLTGRALAALVGWQPSKVTRIERGVRNASEDDVRAWCLHCNAEGQVPDLIATLRGIESAYIEWKRQLRTGLRRRQEASVPLYEQAHLFRIYHPFLIPGLFQTADYAAAILRKVRAFLDLPDDVDQAVEARMDRQRVLYSGDRRFLVVIEEQALRTRVGDREVMAGQFDRLLATMSLQRVSLGIVPAGAVRQVWPAEGFLMFDDMTVRVETVSAQLTITQPREIALYGRTFEQMQHAAVYGAPARELIAAALTAI</sequence>
<gene>
    <name evidence="2" type="ORF">FHS22_000097</name>
</gene>